<proteinExistence type="predicted"/>
<dbReference type="OrthoDB" id="9977640at2759"/>
<dbReference type="EMBL" id="CAJNOM010000039">
    <property type="protein sequence ID" value="CAF0886516.1"/>
    <property type="molecule type" value="Genomic_DNA"/>
</dbReference>
<dbReference type="EMBL" id="CAJNOM010000038">
    <property type="protein sequence ID" value="CAF0883047.1"/>
    <property type="molecule type" value="Genomic_DNA"/>
</dbReference>
<evidence type="ECO:0000313" key="2">
    <source>
        <dbReference type="EMBL" id="CAF0883047.1"/>
    </source>
</evidence>
<dbReference type="EMBL" id="CAJNOI010000182">
    <property type="protein sequence ID" value="CAF1164858.1"/>
    <property type="molecule type" value="Genomic_DNA"/>
</dbReference>
<reference evidence="2" key="1">
    <citation type="submission" date="2021-02" db="EMBL/GenBank/DDBJ databases">
        <authorList>
            <person name="Nowell W R."/>
        </authorList>
    </citation>
    <scope>NUCLEOTIDE SEQUENCE</scope>
</reference>
<organism evidence="2 5">
    <name type="scientific">Adineta steineri</name>
    <dbReference type="NCBI Taxonomy" id="433720"/>
    <lineage>
        <taxon>Eukaryota</taxon>
        <taxon>Metazoa</taxon>
        <taxon>Spiralia</taxon>
        <taxon>Gnathifera</taxon>
        <taxon>Rotifera</taxon>
        <taxon>Eurotatoria</taxon>
        <taxon>Bdelloidea</taxon>
        <taxon>Adinetida</taxon>
        <taxon>Adinetidae</taxon>
        <taxon>Adineta</taxon>
    </lineage>
</organism>
<comment type="caution">
    <text evidence="2">The sequence shown here is derived from an EMBL/GenBank/DDBJ whole genome shotgun (WGS) entry which is preliminary data.</text>
</comment>
<sequence length="145" mass="16705">MDLTLANSKATFDNLYPSIGSPFSNTNTHDILVIIGLITVCIVLFVLVIQFFLQVRKKYRTIDSKIQCKKSPRYPENYSSYQKLSDCKCFQYSCLPKFQCVKPTCQVSHQSSYYKQINEKQINNSICRVFASNHISSCTRIHTVK</sequence>
<keyword evidence="1" id="KW-0812">Transmembrane</keyword>
<name>A0A813YEA0_9BILA</name>
<evidence type="ECO:0000313" key="3">
    <source>
        <dbReference type="EMBL" id="CAF0886516.1"/>
    </source>
</evidence>
<evidence type="ECO:0000313" key="5">
    <source>
        <dbReference type="Proteomes" id="UP000663832"/>
    </source>
</evidence>
<keyword evidence="1" id="KW-0472">Membrane</keyword>
<evidence type="ECO:0000256" key="1">
    <source>
        <dbReference type="SAM" id="Phobius"/>
    </source>
</evidence>
<evidence type="ECO:0000313" key="4">
    <source>
        <dbReference type="EMBL" id="CAF1164858.1"/>
    </source>
</evidence>
<feature type="transmembrane region" description="Helical" evidence="1">
    <location>
        <begin position="31"/>
        <end position="53"/>
    </location>
</feature>
<dbReference type="AlphaFoldDB" id="A0A813YEA0"/>
<protein>
    <submittedName>
        <fullName evidence="2">Uncharacterized protein</fullName>
    </submittedName>
</protein>
<dbReference type="Proteomes" id="UP000663832">
    <property type="component" value="Unassembled WGS sequence"/>
</dbReference>
<keyword evidence="5" id="KW-1185">Reference proteome</keyword>
<gene>
    <name evidence="4" type="ORF">BJG266_LOCUS24850</name>
    <name evidence="2" type="ORF">QVE165_LOCUS8519</name>
    <name evidence="3" type="ORF">QVE165_LOCUS8706</name>
</gene>
<keyword evidence="1" id="KW-1133">Transmembrane helix</keyword>
<dbReference type="Proteomes" id="UP000663877">
    <property type="component" value="Unassembled WGS sequence"/>
</dbReference>
<accession>A0A813YEA0</accession>